<keyword evidence="2" id="KW-1185">Reference proteome</keyword>
<comment type="caution">
    <text evidence="1">The sequence shown here is derived from an EMBL/GenBank/DDBJ whole genome shotgun (WGS) entry which is preliminary data.</text>
</comment>
<organism evidence="1 2">
    <name type="scientific">Catharanthus roseus</name>
    <name type="common">Madagascar periwinkle</name>
    <name type="synonym">Vinca rosea</name>
    <dbReference type="NCBI Taxonomy" id="4058"/>
    <lineage>
        <taxon>Eukaryota</taxon>
        <taxon>Viridiplantae</taxon>
        <taxon>Streptophyta</taxon>
        <taxon>Embryophyta</taxon>
        <taxon>Tracheophyta</taxon>
        <taxon>Spermatophyta</taxon>
        <taxon>Magnoliopsida</taxon>
        <taxon>eudicotyledons</taxon>
        <taxon>Gunneridae</taxon>
        <taxon>Pentapetalae</taxon>
        <taxon>asterids</taxon>
        <taxon>lamiids</taxon>
        <taxon>Gentianales</taxon>
        <taxon>Apocynaceae</taxon>
        <taxon>Rauvolfioideae</taxon>
        <taxon>Vinceae</taxon>
        <taxon>Catharanthinae</taxon>
        <taxon>Catharanthus</taxon>
    </lineage>
</organism>
<name>A0ACB9ZUB8_CATRO</name>
<gene>
    <name evidence="1" type="ORF">M9H77_36010</name>
</gene>
<accession>A0ACB9ZUB8</accession>
<sequence length="170" mass="19824">MLSLQDLRRSRCNRSSSLGRFMFHFTIYYDVSKNKTLVAQLDRPPRSCRDRGRGRSSGRSSLSTVISPDSPPVSFPCNNAFPRFMYQFKQNYKNVVGDESTTVLPLVSNMDGPAGTIFIGLIDELQHFIQVQWEHHRDMRVSGWAAPYHNRMADWVTKYRKMYPPQRHFM</sequence>
<reference evidence="2" key="1">
    <citation type="journal article" date="2023" name="Nat. Plants">
        <title>Single-cell RNA sequencing provides a high-resolution roadmap for understanding the multicellular compartmentation of specialized metabolism.</title>
        <authorList>
            <person name="Sun S."/>
            <person name="Shen X."/>
            <person name="Li Y."/>
            <person name="Li Y."/>
            <person name="Wang S."/>
            <person name="Li R."/>
            <person name="Zhang H."/>
            <person name="Shen G."/>
            <person name="Guo B."/>
            <person name="Wei J."/>
            <person name="Xu J."/>
            <person name="St-Pierre B."/>
            <person name="Chen S."/>
            <person name="Sun C."/>
        </authorList>
    </citation>
    <scope>NUCLEOTIDE SEQUENCE [LARGE SCALE GENOMIC DNA]</scope>
</reference>
<dbReference type="EMBL" id="CM044708">
    <property type="protein sequence ID" value="KAI5650005.1"/>
    <property type="molecule type" value="Genomic_DNA"/>
</dbReference>
<dbReference type="Proteomes" id="UP001060085">
    <property type="component" value="Linkage Group LG08"/>
</dbReference>
<protein>
    <submittedName>
        <fullName evidence="1">Uncharacterized protein</fullName>
    </submittedName>
</protein>
<evidence type="ECO:0000313" key="2">
    <source>
        <dbReference type="Proteomes" id="UP001060085"/>
    </source>
</evidence>
<proteinExistence type="predicted"/>
<evidence type="ECO:0000313" key="1">
    <source>
        <dbReference type="EMBL" id="KAI5650005.1"/>
    </source>
</evidence>